<evidence type="ECO:0000313" key="3">
    <source>
        <dbReference type="Proteomes" id="UP000653343"/>
    </source>
</evidence>
<name>A0ABQ2Y4J2_9BURK</name>
<evidence type="ECO:0008006" key="4">
    <source>
        <dbReference type="Google" id="ProtNLM"/>
    </source>
</evidence>
<comment type="caution">
    <text evidence="2">The sequence shown here is derived from an EMBL/GenBank/DDBJ whole genome shotgun (WGS) entry which is preliminary data.</text>
</comment>
<evidence type="ECO:0000256" key="1">
    <source>
        <dbReference type="SAM" id="Phobius"/>
    </source>
</evidence>
<sequence length="343" mass="36403">MSDEMISPILKSHTQRGVTIVELLVSIAIGLLVVLSATGLVASTKTLFQAQTEGKETQDTARFALDNIAASIRQAGYVNYDFNNSPQITPSTASADIAGLDANSVSATSTDISTPLGTAVNFSDVLAVRFFGSGTGAGDGIVTNCAGFPVPAPTSPSTADQDRGWSIYYVANDANGEPELLCKYYNPVSGKWSAQSIVKGVESFQVLYGIDRSDPPDGTVNQYLNATALNALDAGIVLSGTNAQERAQDLNRKTFWKKISTVKIAMLVRGSQNARTDTTSSKYDLFGSDYASVNGGNDKGTTIQESQLPAQTLNRIRKVYAATVQVRNLCYVDSTRGTCVPPP</sequence>
<protein>
    <recommendedName>
        <fullName evidence="4">Type IV pilus assembly protein PilW</fullName>
    </recommendedName>
</protein>
<dbReference type="Pfam" id="PF16074">
    <property type="entry name" value="PilW"/>
    <property type="match status" value="1"/>
</dbReference>
<keyword evidence="1" id="KW-0812">Transmembrane</keyword>
<keyword evidence="3" id="KW-1185">Reference proteome</keyword>
<keyword evidence="1" id="KW-1133">Transmembrane helix</keyword>
<feature type="transmembrane region" description="Helical" evidence="1">
    <location>
        <begin position="20"/>
        <end position="42"/>
    </location>
</feature>
<dbReference type="InterPro" id="IPR012902">
    <property type="entry name" value="N_methyl_site"/>
</dbReference>
<dbReference type="InterPro" id="IPR032092">
    <property type="entry name" value="PilW"/>
</dbReference>
<organism evidence="2 3">
    <name type="scientific">Undibacterium squillarum</name>
    <dbReference type="NCBI Taxonomy" id="1131567"/>
    <lineage>
        <taxon>Bacteria</taxon>
        <taxon>Pseudomonadati</taxon>
        <taxon>Pseudomonadota</taxon>
        <taxon>Betaproteobacteria</taxon>
        <taxon>Burkholderiales</taxon>
        <taxon>Oxalobacteraceae</taxon>
        <taxon>Undibacterium</taxon>
    </lineage>
</organism>
<dbReference type="EMBL" id="BMYU01000014">
    <property type="protein sequence ID" value="GGX54635.1"/>
    <property type="molecule type" value="Genomic_DNA"/>
</dbReference>
<keyword evidence="1" id="KW-0472">Membrane</keyword>
<dbReference type="Pfam" id="PF07963">
    <property type="entry name" value="N_methyl"/>
    <property type="match status" value="1"/>
</dbReference>
<gene>
    <name evidence="2" type="ORF">GCM10010946_36580</name>
</gene>
<accession>A0ABQ2Y4J2</accession>
<evidence type="ECO:0000313" key="2">
    <source>
        <dbReference type="EMBL" id="GGX54635.1"/>
    </source>
</evidence>
<dbReference type="Proteomes" id="UP000653343">
    <property type="component" value="Unassembled WGS sequence"/>
</dbReference>
<proteinExistence type="predicted"/>
<reference evidence="3" key="1">
    <citation type="journal article" date="2019" name="Int. J. Syst. Evol. Microbiol.">
        <title>The Global Catalogue of Microorganisms (GCM) 10K type strain sequencing project: providing services to taxonomists for standard genome sequencing and annotation.</title>
        <authorList>
            <consortium name="The Broad Institute Genomics Platform"/>
            <consortium name="The Broad Institute Genome Sequencing Center for Infectious Disease"/>
            <person name="Wu L."/>
            <person name="Ma J."/>
        </authorList>
    </citation>
    <scope>NUCLEOTIDE SEQUENCE [LARGE SCALE GENOMIC DNA]</scope>
    <source>
        <strain evidence="3">KCTC 23917</strain>
    </source>
</reference>